<protein>
    <submittedName>
        <fullName evidence="2">Uncharacterized protein</fullName>
    </submittedName>
</protein>
<name>A0A833RX37_9HYME</name>
<dbReference type="AlphaFoldDB" id="A0A833RX37"/>
<keyword evidence="3" id="KW-1185">Reference proteome</keyword>
<dbReference type="Proteomes" id="UP000655588">
    <property type="component" value="Unassembled WGS sequence"/>
</dbReference>
<evidence type="ECO:0000313" key="3">
    <source>
        <dbReference type="Proteomes" id="UP000655588"/>
    </source>
</evidence>
<organism evidence="2 3">
    <name type="scientific">Frieseomelitta varia</name>
    <dbReference type="NCBI Taxonomy" id="561572"/>
    <lineage>
        <taxon>Eukaryota</taxon>
        <taxon>Metazoa</taxon>
        <taxon>Ecdysozoa</taxon>
        <taxon>Arthropoda</taxon>
        <taxon>Hexapoda</taxon>
        <taxon>Insecta</taxon>
        <taxon>Pterygota</taxon>
        <taxon>Neoptera</taxon>
        <taxon>Endopterygota</taxon>
        <taxon>Hymenoptera</taxon>
        <taxon>Apocrita</taxon>
        <taxon>Aculeata</taxon>
        <taxon>Apoidea</taxon>
        <taxon>Anthophila</taxon>
        <taxon>Apidae</taxon>
        <taxon>Frieseomelitta</taxon>
    </lineage>
</organism>
<evidence type="ECO:0000313" key="2">
    <source>
        <dbReference type="EMBL" id="KAF3424097.1"/>
    </source>
</evidence>
<comment type="caution">
    <text evidence="2">The sequence shown here is derived from an EMBL/GenBank/DDBJ whole genome shotgun (WGS) entry which is preliminary data.</text>
</comment>
<feature type="compositionally biased region" description="Basic and acidic residues" evidence="1">
    <location>
        <begin position="136"/>
        <end position="149"/>
    </location>
</feature>
<evidence type="ECO:0000256" key="1">
    <source>
        <dbReference type="SAM" id="MobiDB-lite"/>
    </source>
</evidence>
<dbReference type="EMBL" id="WNWW01000495">
    <property type="protein sequence ID" value="KAF3424097.1"/>
    <property type="molecule type" value="Genomic_DNA"/>
</dbReference>
<gene>
    <name evidence="2" type="ORF">E2986_12344</name>
</gene>
<feature type="region of interest" description="Disordered" evidence="1">
    <location>
        <begin position="122"/>
        <end position="163"/>
    </location>
</feature>
<sequence>MSSQVASYEFKNGSPIKSSIEGPYATLQLTRCALSRLGSVHGSIAKTFRRIDAMEYVARDTTASSHPTSRYTLEQDYPDNREVIMRTDSSQQCFVMKKMALLITRRVPAGLMHEIGRGISANKMCAPRGRPGAKRLQQEERAAKNEDKGIASTPRGPVGASTISSTHVPLRYAYARAYTFQQKERGAGRGGGAGGTIMDMSEDCWEHVGLLQEVSAAEPPPPPPAPDFLIQQQESVISKVFPKKTDNFGRDSITRRTSRVLCRRSDLSDCLINVVGMMEYSGNGKKLTLQNIELRVGQIISNATLKSAVSWKDAESNVATKQKTGLQKLAVNDRFLKCVLEVQLI</sequence>
<proteinExistence type="predicted"/>
<accession>A0A833RX37</accession>
<reference evidence="2" key="1">
    <citation type="submission" date="2019-11" db="EMBL/GenBank/DDBJ databases">
        <title>The nuclear and mitochondrial genomes of Frieseomelitta varia - a highly eusocial stingless bee (Meliponini) with a permanently sterile worker caste.</title>
        <authorList>
            <person name="Freitas F.C.P."/>
            <person name="Lourenco A.P."/>
            <person name="Nunes F.M.F."/>
            <person name="Paschoal A.R."/>
            <person name="Abreu F.C.P."/>
            <person name="Barbin F.O."/>
            <person name="Bataglia L."/>
            <person name="Cardoso-Junior C.A.M."/>
            <person name="Cervoni M.S."/>
            <person name="Silva S.R."/>
            <person name="Dalarmi F."/>
            <person name="Del Lama M.A."/>
            <person name="Depintor T.S."/>
            <person name="Ferreira K.M."/>
            <person name="Goria P.S."/>
            <person name="Jaskot M.C."/>
            <person name="Lago D.C."/>
            <person name="Luna-Lucena D."/>
            <person name="Moda L.M."/>
            <person name="Nascimento L."/>
            <person name="Pedrino M."/>
            <person name="Rabico F.O."/>
            <person name="Sanches F.C."/>
            <person name="Santos D.E."/>
            <person name="Santos C.G."/>
            <person name="Vieira J."/>
            <person name="Lopes T.F."/>
            <person name="Barchuk A.R."/>
            <person name="Hartfelder K."/>
            <person name="Simoes Z.L.P."/>
            <person name="Bitondi M.M.G."/>
            <person name="Pinheiro D.G."/>
        </authorList>
    </citation>
    <scope>NUCLEOTIDE SEQUENCE</scope>
    <source>
        <strain evidence="2">USP_RPSP 00005682</strain>
        <tissue evidence="2">Whole individual</tissue>
    </source>
</reference>